<dbReference type="STRING" id="886738.Nlim_1288"/>
<protein>
    <submittedName>
        <fullName evidence="2">Uncharacterized protein</fullName>
    </submittedName>
</protein>
<dbReference type="HOGENOM" id="CLU_2662149_0_0_2"/>
<feature type="region of interest" description="Disordered" evidence="1">
    <location>
        <begin position="30"/>
        <end position="49"/>
    </location>
</feature>
<dbReference type="AlphaFoldDB" id="F3KLA8"/>
<name>F3KLA8_9ARCH</name>
<feature type="compositionally biased region" description="Basic and acidic residues" evidence="1">
    <location>
        <begin position="30"/>
        <end position="45"/>
    </location>
</feature>
<proteinExistence type="predicted"/>
<accession>F3KLA8</accession>
<dbReference type="EMBL" id="AEGP01000046">
    <property type="protein sequence ID" value="EGG41845.1"/>
    <property type="molecule type" value="Genomic_DNA"/>
</dbReference>
<comment type="caution">
    <text evidence="2">The sequence shown here is derived from an EMBL/GenBank/DDBJ whole genome shotgun (WGS) entry which is preliminary data.</text>
</comment>
<organism evidence="2">
    <name type="scientific">Candidatus Nitrosarchaeum limnium SFB1</name>
    <dbReference type="NCBI Taxonomy" id="886738"/>
    <lineage>
        <taxon>Archaea</taxon>
        <taxon>Nitrososphaerota</taxon>
        <taxon>Nitrososphaeria</taxon>
        <taxon>Nitrosopumilales</taxon>
        <taxon>Nitrosopumilaceae</taxon>
        <taxon>Nitrosarchaeum</taxon>
    </lineage>
</organism>
<gene>
    <name evidence="2" type="ORF">Nlim_1288</name>
</gene>
<dbReference type="Proteomes" id="UP000004348">
    <property type="component" value="Chromosome"/>
</dbReference>
<sequence>MTDSGVTPSDIFMELASDTRLDILRMLEEKPTRSTDLSKKNKSDHSGNTQKYIQIIQGKNHPKRFRGIFFINTIR</sequence>
<evidence type="ECO:0000313" key="2">
    <source>
        <dbReference type="EMBL" id="EGG41845.1"/>
    </source>
</evidence>
<evidence type="ECO:0000256" key="1">
    <source>
        <dbReference type="SAM" id="MobiDB-lite"/>
    </source>
</evidence>
<reference evidence="2" key="1">
    <citation type="journal article" date="2011" name="PLoS ONE">
        <title>Genome of a low-salinity ammonia-oxidizing archaeon determined by single-cell and metagenomic analysis.</title>
        <authorList>
            <person name="Blainey P.C."/>
            <person name="Mosier A.C."/>
            <person name="Potanina A."/>
            <person name="Francis C.A."/>
            <person name="Quake S.R."/>
        </authorList>
    </citation>
    <scope>NUCLEOTIDE SEQUENCE [LARGE SCALE GENOMIC DNA]</scope>
    <source>
        <strain evidence="2">SFB1</strain>
    </source>
</reference>